<comment type="caution">
    <text evidence="1">The sequence shown here is derived from an EMBL/GenBank/DDBJ whole genome shotgun (WGS) entry which is preliminary data.</text>
</comment>
<keyword evidence="2" id="KW-1185">Reference proteome</keyword>
<evidence type="ECO:0000313" key="2">
    <source>
        <dbReference type="Proteomes" id="UP001194468"/>
    </source>
</evidence>
<reference evidence="1" key="1">
    <citation type="submission" date="2019-10" db="EMBL/GenBank/DDBJ databases">
        <authorList>
            <consortium name="DOE Joint Genome Institute"/>
            <person name="Kuo A."/>
            <person name="Miyauchi S."/>
            <person name="Kiss E."/>
            <person name="Drula E."/>
            <person name="Kohler A."/>
            <person name="Sanchez-Garcia M."/>
            <person name="Andreopoulos B."/>
            <person name="Barry K.W."/>
            <person name="Bonito G."/>
            <person name="Buee M."/>
            <person name="Carver A."/>
            <person name="Chen C."/>
            <person name="Cichocki N."/>
            <person name="Clum A."/>
            <person name="Culley D."/>
            <person name="Crous P.W."/>
            <person name="Fauchery L."/>
            <person name="Girlanda M."/>
            <person name="Hayes R."/>
            <person name="Keri Z."/>
            <person name="LaButti K."/>
            <person name="Lipzen A."/>
            <person name="Lombard V."/>
            <person name="Magnuson J."/>
            <person name="Maillard F."/>
            <person name="Morin E."/>
            <person name="Murat C."/>
            <person name="Nolan M."/>
            <person name="Ohm R."/>
            <person name="Pangilinan J."/>
            <person name="Pereira M."/>
            <person name="Perotto S."/>
            <person name="Peter M."/>
            <person name="Riley R."/>
            <person name="Sitrit Y."/>
            <person name="Stielow B."/>
            <person name="Szollosi G."/>
            <person name="Zifcakova L."/>
            <person name="Stursova M."/>
            <person name="Spatafora J.W."/>
            <person name="Tedersoo L."/>
            <person name="Vaario L.-M."/>
            <person name="Yamada A."/>
            <person name="Yan M."/>
            <person name="Wang P."/>
            <person name="Xu J."/>
            <person name="Bruns T."/>
            <person name="Baldrian P."/>
            <person name="Vilgalys R."/>
            <person name="Henrissat B."/>
            <person name="Grigoriev I.V."/>
            <person name="Hibbett D."/>
            <person name="Nagy L.G."/>
            <person name="Martin F.M."/>
        </authorList>
    </citation>
    <scope>NUCLEOTIDE SEQUENCE</scope>
    <source>
        <strain evidence="1">BED1</strain>
    </source>
</reference>
<dbReference type="AlphaFoldDB" id="A0AAD4BWZ2"/>
<reference evidence="1" key="2">
    <citation type="journal article" date="2020" name="Nat. Commun.">
        <title>Large-scale genome sequencing of mycorrhizal fungi provides insights into the early evolution of symbiotic traits.</title>
        <authorList>
            <person name="Miyauchi S."/>
            <person name="Kiss E."/>
            <person name="Kuo A."/>
            <person name="Drula E."/>
            <person name="Kohler A."/>
            <person name="Sanchez-Garcia M."/>
            <person name="Morin E."/>
            <person name="Andreopoulos B."/>
            <person name="Barry K.W."/>
            <person name="Bonito G."/>
            <person name="Buee M."/>
            <person name="Carver A."/>
            <person name="Chen C."/>
            <person name="Cichocki N."/>
            <person name="Clum A."/>
            <person name="Culley D."/>
            <person name="Crous P.W."/>
            <person name="Fauchery L."/>
            <person name="Girlanda M."/>
            <person name="Hayes R.D."/>
            <person name="Keri Z."/>
            <person name="LaButti K."/>
            <person name="Lipzen A."/>
            <person name="Lombard V."/>
            <person name="Magnuson J."/>
            <person name="Maillard F."/>
            <person name="Murat C."/>
            <person name="Nolan M."/>
            <person name="Ohm R.A."/>
            <person name="Pangilinan J."/>
            <person name="Pereira M.F."/>
            <person name="Perotto S."/>
            <person name="Peter M."/>
            <person name="Pfister S."/>
            <person name="Riley R."/>
            <person name="Sitrit Y."/>
            <person name="Stielow J.B."/>
            <person name="Szollosi G."/>
            <person name="Zifcakova L."/>
            <person name="Stursova M."/>
            <person name="Spatafora J.W."/>
            <person name="Tedersoo L."/>
            <person name="Vaario L.M."/>
            <person name="Yamada A."/>
            <person name="Yan M."/>
            <person name="Wang P."/>
            <person name="Xu J."/>
            <person name="Bruns T."/>
            <person name="Baldrian P."/>
            <person name="Vilgalys R."/>
            <person name="Dunand C."/>
            <person name="Henrissat B."/>
            <person name="Grigoriev I.V."/>
            <person name="Hibbett D."/>
            <person name="Nagy L.G."/>
            <person name="Martin F.M."/>
        </authorList>
    </citation>
    <scope>NUCLEOTIDE SEQUENCE</scope>
    <source>
        <strain evidence="1">BED1</strain>
    </source>
</reference>
<accession>A0AAD4BWZ2</accession>
<dbReference type="Proteomes" id="UP001194468">
    <property type="component" value="Unassembled WGS sequence"/>
</dbReference>
<organism evidence="1 2">
    <name type="scientific">Boletus edulis BED1</name>
    <dbReference type="NCBI Taxonomy" id="1328754"/>
    <lineage>
        <taxon>Eukaryota</taxon>
        <taxon>Fungi</taxon>
        <taxon>Dikarya</taxon>
        <taxon>Basidiomycota</taxon>
        <taxon>Agaricomycotina</taxon>
        <taxon>Agaricomycetes</taxon>
        <taxon>Agaricomycetidae</taxon>
        <taxon>Boletales</taxon>
        <taxon>Boletineae</taxon>
        <taxon>Boletaceae</taxon>
        <taxon>Boletoideae</taxon>
        <taxon>Boletus</taxon>
    </lineage>
</organism>
<evidence type="ECO:0000313" key="1">
    <source>
        <dbReference type="EMBL" id="KAF8442191.1"/>
    </source>
</evidence>
<name>A0AAD4BWZ2_BOLED</name>
<protein>
    <submittedName>
        <fullName evidence="1">Uncharacterized protein</fullName>
    </submittedName>
</protein>
<gene>
    <name evidence="1" type="ORF">L210DRAFT_976925</name>
</gene>
<dbReference type="EMBL" id="WHUW01000009">
    <property type="protein sequence ID" value="KAF8442191.1"/>
    <property type="molecule type" value="Genomic_DNA"/>
</dbReference>
<sequence>MSAAELPMRMPQMGSRGDQIELDDVKTGLGSKFGTWLLQRGLTPRCGYMGTVKEGCGGLAEQIPYQGLDPQLIIAKIKQLSQ</sequence>
<proteinExistence type="predicted"/>